<comment type="caution">
    <text evidence="4">The sequence shown here is derived from an EMBL/GenBank/DDBJ whole genome shotgun (WGS) entry which is preliminary data.</text>
</comment>
<dbReference type="InterPro" id="IPR050469">
    <property type="entry name" value="Diguanylate_Cyclase"/>
</dbReference>
<dbReference type="GO" id="GO:0052621">
    <property type="term" value="F:diguanylate cyclase activity"/>
    <property type="evidence" value="ECO:0007669"/>
    <property type="project" value="UniProtKB-EC"/>
</dbReference>
<dbReference type="Pfam" id="PF20975">
    <property type="entry name" value="DGCcoil"/>
    <property type="match status" value="1"/>
</dbReference>
<dbReference type="Proteomes" id="UP001379949">
    <property type="component" value="Unassembled WGS sequence"/>
</dbReference>
<evidence type="ECO:0000313" key="4">
    <source>
        <dbReference type="EMBL" id="MEL0614116.1"/>
    </source>
</evidence>
<proteinExistence type="predicted"/>
<dbReference type="CDD" id="cd01949">
    <property type="entry name" value="GGDEF"/>
    <property type="match status" value="1"/>
</dbReference>
<keyword evidence="4" id="KW-0548">Nucleotidyltransferase</keyword>
<dbReference type="Gene3D" id="3.30.70.270">
    <property type="match status" value="1"/>
</dbReference>
<dbReference type="InterPro" id="IPR029787">
    <property type="entry name" value="Nucleotide_cyclase"/>
</dbReference>
<evidence type="ECO:0000256" key="2">
    <source>
        <dbReference type="ARBA" id="ARBA00034247"/>
    </source>
</evidence>
<accession>A0ABU9G6L4</accession>
<organism evidence="4 5">
    <name type="scientific">Marinomonas arenicola</name>
    <dbReference type="NCBI Taxonomy" id="569601"/>
    <lineage>
        <taxon>Bacteria</taxon>
        <taxon>Pseudomonadati</taxon>
        <taxon>Pseudomonadota</taxon>
        <taxon>Gammaproteobacteria</taxon>
        <taxon>Oceanospirillales</taxon>
        <taxon>Oceanospirillaceae</taxon>
        <taxon>Marinomonas</taxon>
    </lineage>
</organism>
<evidence type="ECO:0000313" key="5">
    <source>
        <dbReference type="Proteomes" id="UP001379949"/>
    </source>
</evidence>
<feature type="domain" description="GGDEF" evidence="3">
    <location>
        <begin position="377"/>
        <end position="508"/>
    </location>
</feature>
<dbReference type="InterPro" id="IPR048516">
    <property type="entry name" value="DGCcoil"/>
</dbReference>
<dbReference type="InterPro" id="IPR043128">
    <property type="entry name" value="Rev_trsase/Diguanyl_cyclase"/>
</dbReference>
<dbReference type="EC" id="2.7.7.65" evidence="1"/>
<keyword evidence="5" id="KW-1185">Reference proteome</keyword>
<evidence type="ECO:0000256" key="1">
    <source>
        <dbReference type="ARBA" id="ARBA00012528"/>
    </source>
</evidence>
<comment type="catalytic activity">
    <reaction evidence="2">
        <text>2 GTP = 3',3'-c-di-GMP + 2 diphosphate</text>
        <dbReference type="Rhea" id="RHEA:24898"/>
        <dbReference type="ChEBI" id="CHEBI:33019"/>
        <dbReference type="ChEBI" id="CHEBI:37565"/>
        <dbReference type="ChEBI" id="CHEBI:58805"/>
        <dbReference type="EC" id="2.7.7.65"/>
    </reaction>
</comment>
<dbReference type="PROSITE" id="PS50887">
    <property type="entry name" value="GGDEF"/>
    <property type="match status" value="1"/>
</dbReference>
<reference evidence="4 5" key="1">
    <citation type="submission" date="2024-02" db="EMBL/GenBank/DDBJ databases">
        <title>Bacteria isolated from the canopy kelp, Nereocystis luetkeana.</title>
        <authorList>
            <person name="Pfister C.A."/>
            <person name="Younker I.T."/>
            <person name="Light S.H."/>
        </authorList>
    </citation>
    <scope>NUCLEOTIDE SEQUENCE [LARGE SCALE GENOMIC DNA]</scope>
    <source>
        <strain evidence="4 5">TI.4.07</strain>
    </source>
</reference>
<dbReference type="InterPro" id="IPR000160">
    <property type="entry name" value="GGDEF_dom"/>
</dbReference>
<dbReference type="PANTHER" id="PTHR45138:SF9">
    <property type="entry name" value="DIGUANYLATE CYCLASE DGCM-RELATED"/>
    <property type="match status" value="1"/>
</dbReference>
<dbReference type="SUPFAM" id="SSF55073">
    <property type="entry name" value="Nucleotide cyclase"/>
    <property type="match status" value="1"/>
</dbReference>
<dbReference type="EMBL" id="JBAKAR010000011">
    <property type="protein sequence ID" value="MEL0614116.1"/>
    <property type="molecule type" value="Genomic_DNA"/>
</dbReference>
<dbReference type="PANTHER" id="PTHR45138">
    <property type="entry name" value="REGULATORY COMPONENTS OF SENSORY TRANSDUCTION SYSTEM"/>
    <property type="match status" value="1"/>
</dbReference>
<sequence>MTDISQDKLVNALRKAVSRTSLLAEGNDPELDSAIRQIRVQISKGADAAAIQTILDNVEPLLLKVDEARLTRAKHFRHTLHDLIDVLDQHGQNVPQSEKKAFETSIRSHWQSLPHWPQLLKEYLALVESTLSHSTPIDNEKRTLISRIFRRSSSPQNKLNSQEALQQVSHTLSGLLNNLALPSHYDNQISELKKALANNHTFHSFPKLLDDVIALIMVAIGNTQEGLTSYLNELNKQLASINDSIVKSYRSQKNLSESREGFNATMQQQVQEAASAVQQADDLDTLKLLINERMANISTTMSRYRKQMISQEKMSNQSISLLKSKVTRMEKDTSSLRTSLQEKLAQAMTDALTDLPNRAAYQDAILPLCASSQKNAKPLSLAICDIDFFKQVNDTWGHLAGDKVLRLVPRQIRNALNKPDLLYRYGGEEFVIVFPNTTLEDAHQRAEAIRKEVEKAPFNVNGEPVSVTISIGLAELIDEEYEAFFSRADKQLYCAKEAGRNKVMVDNATPEREH</sequence>
<name>A0ABU9G6L4_9GAMM</name>
<dbReference type="RefSeq" id="WP_341567660.1">
    <property type="nucleotide sequence ID" value="NZ_JBAKAR010000011.1"/>
</dbReference>
<dbReference type="NCBIfam" id="TIGR00254">
    <property type="entry name" value="GGDEF"/>
    <property type="match status" value="1"/>
</dbReference>
<gene>
    <name evidence="4" type="ORF">V6242_13255</name>
</gene>
<dbReference type="Pfam" id="PF00990">
    <property type="entry name" value="GGDEF"/>
    <property type="match status" value="1"/>
</dbReference>
<protein>
    <recommendedName>
        <fullName evidence="1">diguanylate cyclase</fullName>
        <ecNumber evidence="1">2.7.7.65</ecNumber>
    </recommendedName>
</protein>
<keyword evidence="4" id="KW-0808">Transferase</keyword>
<dbReference type="SMART" id="SM00267">
    <property type="entry name" value="GGDEF"/>
    <property type="match status" value="1"/>
</dbReference>
<evidence type="ECO:0000259" key="3">
    <source>
        <dbReference type="PROSITE" id="PS50887"/>
    </source>
</evidence>